<dbReference type="EMBL" id="BAAAPC010000014">
    <property type="protein sequence ID" value="GAA2003592.1"/>
    <property type="molecule type" value="Genomic_DNA"/>
</dbReference>
<organism evidence="5 6">
    <name type="scientific">Nocardiopsis rhodophaea</name>
    <dbReference type="NCBI Taxonomy" id="280238"/>
    <lineage>
        <taxon>Bacteria</taxon>
        <taxon>Bacillati</taxon>
        <taxon>Actinomycetota</taxon>
        <taxon>Actinomycetes</taxon>
        <taxon>Streptosporangiales</taxon>
        <taxon>Nocardiopsidaceae</taxon>
        <taxon>Nocardiopsis</taxon>
    </lineage>
</organism>
<evidence type="ECO:0000256" key="2">
    <source>
        <dbReference type="ARBA" id="ARBA00022797"/>
    </source>
</evidence>
<dbReference type="InterPro" id="IPR000639">
    <property type="entry name" value="Epox_hydrolase-like"/>
</dbReference>
<comment type="similarity">
    <text evidence="1">Belongs to the peptidase S33 family.</text>
</comment>
<dbReference type="Pfam" id="PF06441">
    <property type="entry name" value="EHN"/>
    <property type="match status" value="1"/>
</dbReference>
<evidence type="ECO:0000313" key="6">
    <source>
        <dbReference type="Proteomes" id="UP001501585"/>
    </source>
</evidence>
<comment type="caution">
    <text evidence="5">The sequence shown here is derived from an EMBL/GenBank/DDBJ whole genome shotgun (WGS) entry which is preliminary data.</text>
</comment>
<dbReference type="InterPro" id="IPR029058">
    <property type="entry name" value="AB_hydrolase_fold"/>
</dbReference>
<keyword evidence="6" id="KW-1185">Reference proteome</keyword>
<dbReference type="SUPFAM" id="SSF53474">
    <property type="entry name" value="alpha/beta-Hydrolases"/>
    <property type="match status" value="1"/>
</dbReference>
<dbReference type="InterPro" id="IPR016292">
    <property type="entry name" value="Epoxide_hydrolase"/>
</dbReference>
<feature type="domain" description="Epoxide hydrolase N-terminal" evidence="4">
    <location>
        <begin position="57"/>
        <end position="161"/>
    </location>
</feature>
<evidence type="ECO:0000256" key="1">
    <source>
        <dbReference type="ARBA" id="ARBA00010088"/>
    </source>
</evidence>
<evidence type="ECO:0000313" key="5">
    <source>
        <dbReference type="EMBL" id="GAA2003592.1"/>
    </source>
</evidence>
<evidence type="ECO:0000256" key="3">
    <source>
        <dbReference type="ARBA" id="ARBA00022801"/>
    </source>
</evidence>
<reference evidence="5 6" key="1">
    <citation type="journal article" date="2019" name="Int. J. Syst. Evol. Microbiol.">
        <title>The Global Catalogue of Microorganisms (GCM) 10K type strain sequencing project: providing services to taxonomists for standard genome sequencing and annotation.</title>
        <authorList>
            <consortium name="The Broad Institute Genomics Platform"/>
            <consortium name="The Broad Institute Genome Sequencing Center for Infectious Disease"/>
            <person name="Wu L."/>
            <person name="Ma J."/>
        </authorList>
    </citation>
    <scope>NUCLEOTIDE SEQUENCE [LARGE SCALE GENOMIC DNA]</scope>
    <source>
        <strain evidence="5 6">JCM 15313</strain>
    </source>
</reference>
<dbReference type="PANTHER" id="PTHR21661:SF35">
    <property type="entry name" value="EPOXIDE HYDROLASE"/>
    <property type="match status" value="1"/>
</dbReference>
<evidence type="ECO:0000259" key="4">
    <source>
        <dbReference type="Pfam" id="PF06441"/>
    </source>
</evidence>
<name>A0ABN2TAS6_9ACTN</name>
<keyword evidence="3 5" id="KW-0378">Hydrolase</keyword>
<dbReference type="Gene3D" id="3.40.50.1820">
    <property type="entry name" value="alpha/beta hydrolase"/>
    <property type="match status" value="1"/>
</dbReference>
<dbReference type="GO" id="GO:0016787">
    <property type="term" value="F:hydrolase activity"/>
    <property type="evidence" value="ECO:0007669"/>
    <property type="project" value="UniProtKB-KW"/>
</dbReference>
<dbReference type="InterPro" id="IPR010497">
    <property type="entry name" value="Epoxide_hydro_N"/>
</dbReference>
<dbReference type="PIRSF" id="PIRSF001112">
    <property type="entry name" value="Epoxide_hydrolase"/>
    <property type="match status" value="1"/>
</dbReference>
<dbReference type="PANTHER" id="PTHR21661">
    <property type="entry name" value="EPOXIDE HYDROLASE 1-RELATED"/>
    <property type="match status" value="1"/>
</dbReference>
<keyword evidence="2" id="KW-0058">Aromatic hydrocarbons catabolism</keyword>
<accession>A0ABN2TAS6</accession>
<protein>
    <submittedName>
        <fullName evidence="5">Epoxide hydrolase</fullName>
    </submittedName>
</protein>
<sequence length="464" mass="51347">MGGSEECGTALVGERRSHSLVTLPAEESLSPAGLVADRGHQVSVRLPSVSVMEQPIVPFDIDIPQTDLDDLNRRLENTRWPEEPPGVGWDNGIPVGYLRELADYWRTRYDWRAEERKLNALPQFTTEIDGHDVHFVHVRSPEPNALPLVLTHGWPGSIVEFLEVIGPLADPRAHGGDPADAFHVVAPSPPGFTLSGPTRETGWTVARVARAWAELMRRLGYPRYVAHGGDFGALVSRELGLIDSEHVAALHLTLLVSASATPENADFSVEAEKRSVEKGYRYDYELSGYAAIQSTKPQLISYGLTDSPIAQLAWIADGFKSWTDSTNVPEDAVDRDAMLTNVMLYWLTGTAGSSARYYKEGVETWGELEPESSVPTAVAVFPHDIHLPFRRLAERNNNIVRWTEFDRGGHFGAMEEPDLFIDDLRESFRAYRGPRSPTELSTSIPSVCCRASVHSTGSGPRRRS</sequence>
<gene>
    <name evidence="5" type="ORF">GCM10009799_33370</name>
</gene>
<dbReference type="PRINTS" id="PR00412">
    <property type="entry name" value="EPOXHYDRLASE"/>
</dbReference>
<dbReference type="Proteomes" id="UP001501585">
    <property type="component" value="Unassembled WGS sequence"/>
</dbReference>
<proteinExistence type="inferred from homology"/>